<proteinExistence type="inferred from homology"/>
<evidence type="ECO:0000256" key="1">
    <source>
        <dbReference type="ARBA" id="ARBA00006484"/>
    </source>
</evidence>
<dbReference type="FunFam" id="3.40.50.720:FF:000084">
    <property type="entry name" value="Short-chain dehydrogenase reductase"/>
    <property type="match status" value="1"/>
</dbReference>
<dbReference type="InterPro" id="IPR036291">
    <property type="entry name" value="NAD(P)-bd_dom_sf"/>
</dbReference>
<dbReference type="PRINTS" id="PR00081">
    <property type="entry name" value="GDHRDH"/>
</dbReference>
<dbReference type="EMBL" id="ATJV01000070">
    <property type="protein sequence ID" value="EPZ14875.1"/>
    <property type="molecule type" value="Genomic_DNA"/>
</dbReference>
<dbReference type="InterPro" id="IPR020904">
    <property type="entry name" value="Sc_DH/Rdtase_CS"/>
</dbReference>
<gene>
    <name evidence="4" type="ORF">M622_05300</name>
</gene>
<dbReference type="NCBIfam" id="NF005893">
    <property type="entry name" value="PRK07856.1"/>
    <property type="match status" value="1"/>
</dbReference>
<dbReference type="RefSeq" id="WP_021250217.1">
    <property type="nucleotide sequence ID" value="NZ_ATJV01000070.1"/>
</dbReference>
<comment type="similarity">
    <text evidence="1">Belongs to the short-chain dehydrogenases/reductases (SDR) family.</text>
</comment>
<dbReference type="GO" id="GO:0016491">
    <property type="term" value="F:oxidoreductase activity"/>
    <property type="evidence" value="ECO:0007669"/>
    <property type="project" value="UniProtKB-KW"/>
</dbReference>
<dbReference type="Proteomes" id="UP000015455">
    <property type="component" value="Unassembled WGS sequence"/>
</dbReference>
<dbReference type="InterPro" id="IPR057326">
    <property type="entry name" value="KR_dom"/>
</dbReference>
<dbReference type="Pfam" id="PF13561">
    <property type="entry name" value="adh_short_C2"/>
    <property type="match status" value="1"/>
</dbReference>
<keyword evidence="2" id="KW-0560">Oxidoreductase</keyword>
<organism evidence="4 5">
    <name type="scientific">Thauera terpenica 58Eu</name>
    <dbReference type="NCBI Taxonomy" id="1348657"/>
    <lineage>
        <taxon>Bacteria</taxon>
        <taxon>Pseudomonadati</taxon>
        <taxon>Pseudomonadota</taxon>
        <taxon>Betaproteobacteria</taxon>
        <taxon>Rhodocyclales</taxon>
        <taxon>Zoogloeaceae</taxon>
        <taxon>Thauera</taxon>
    </lineage>
</organism>
<name>S9ZC60_9RHOO</name>
<protein>
    <recommendedName>
        <fullName evidence="3">Ketoreductase domain-containing protein</fullName>
    </recommendedName>
</protein>
<evidence type="ECO:0000256" key="2">
    <source>
        <dbReference type="ARBA" id="ARBA00023002"/>
    </source>
</evidence>
<dbReference type="PANTHER" id="PTHR43639:SF1">
    <property type="entry name" value="SHORT-CHAIN DEHYDROGENASE_REDUCTASE FAMILY PROTEIN"/>
    <property type="match status" value="1"/>
</dbReference>
<dbReference type="CDD" id="cd05233">
    <property type="entry name" value="SDR_c"/>
    <property type="match status" value="1"/>
</dbReference>
<dbReference type="PROSITE" id="PS00061">
    <property type="entry name" value="ADH_SHORT"/>
    <property type="match status" value="1"/>
</dbReference>
<accession>S9ZC60</accession>
<dbReference type="PATRIC" id="fig|1348657.5.peg.2816"/>
<dbReference type="Gene3D" id="3.40.50.720">
    <property type="entry name" value="NAD(P)-binding Rossmann-like Domain"/>
    <property type="match status" value="1"/>
</dbReference>
<dbReference type="AlphaFoldDB" id="S9ZC60"/>
<dbReference type="InterPro" id="IPR002347">
    <property type="entry name" value="SDR_fam"/>
</dbReference>
<dbReference type="eggNOG" id="COG1028">
    <property type="taxonomic scope" value="Bacteria"/>
</dbReference>
<sequence length="272" mass="27278">MTNQSGVASAPATGPAQGLDYRGKVVLVTGGTKGIGAGIAQGFLAAGATVVVCGRSAPEALPEVNGAAAEFVAADVRDIESLQALFAAIRERHGRLDVLVNNAGGAPFALADKASPRFHEGILRLNLIAPLNVAQQANLIMQEQAEGGVIIFIGSVAASRPSPGTAAYGAAKAGVLSLASSLAVEWGPKVRVLAVSPGLVQTEQAHLHYGDEAGIAAVGATIPAGRMATPEDIANACVYAGSPLAAYFAGTNLLLHGGGERPAFLAAANTQD</sequence>
<dbReference type="PANTHER" id="PTHR43639">
    <property type="entry name" value="OXIDOREDUCTASE, SHORT-CHAIN DEHYDROGENASE/REDUCTASE FAMILY (AFU_ORTHOLOGUE AFUA_5G02870)"/>
    <property type="match status" value="1"/>
</dbReference>
<keyword evidence="5" id="KW-1185">Reference proteome</keyword>
<dbReference type="OrthoDB" id="9806974at2"/>
<dbReference type="SUPFAM" id="SSF51735">
    <property type="entry name" value="NAD(P)-binding Rossmann-fold domains"/>
    <property type="match status" value="1"/>
</dbReference>
<dbReference type="PRINTS" id="PR00080">
    <property type="entry name" value="SDRFAMILY"/>
</dbReference>
<reference evidence="4 5" key="1">
    <citation type="submission" date="2013-06" db="EMBL/GenBank/DDBJ databases">
        <title>Draft genome sequence of Thauera terpenica.</title>
        <authorList>
            <person name="Liu B."/>
            <person name="Frostegard A.H."/>
            <person name="Shapleigh J.P."/>
        </authorList>
    </citation>
    <scope>NUCLEOTIDE SEQUENCE [LARGE SCALE GENOMIC DNA]</scope>
    <source>
        <strain evidence="4 5">58Eu</strain>
    </source>
</reference>
<evidence type="ECO:0000313" key="5">
    <source>
        <dbReference type="Proteomes" id="UP000015455"/>
    </source>
</evidence>
<evidence type="ECO:0000313" key="4">
    <source>
        <dbReference type="EMBL" id="EPZ14875.1"/>
    </source>
</evidence>
<dbReference type="STRING" id="1348657.M622_05300"/>
<feature type="domain" description="Ketoreductase" evidence="3">
    <location>
        <begin position="24"/>
        <end position="203"/>
    </location>
</feature>
<evidence type="ECO:0000259" key="3">
    <source>
        <dbReference type="SMART" id="SM00822"/>
    </source>
</evidence>
<comment type="caution">
    <text evidence="4">The sequence shown here is derived from an EMBL/GenBank/DDBJ whole genome shotgun (WGS) entry which is preliminary data.</text>
</comment>
<dbReference type="SMART" id="SM00822">
    <property type="entry name" value="PKS_KR"/>
    <property type="match status" value="1"/>
</dbReference>